<name>A0A1G2H793_9BACT</name>
<protein>
    <submittedName>
        <fullName evidence="1">DNA helicase UvrD</fullName>
    </submittedName>
</protein>
<keyword evidence="1" id="KW-0347">Helicase</keyword>
<dbReference type="PANTHER" id="PTHR40084:SF1">
    <property type="entry name" value="PHOSPHOTRANSFERASE"/>
    <property type="match status" value="1"/>
</dbReference>
<dbReference type="CDD" id="cd19067">
    <property type="entry name" value="PfuEndoQ-like"/>
    <property type="match status" value="1"/>
</dbReference>
<dbReference type="STRING" id="1802158.A2827_03885"/>
<accession>A0A1G2H793</accession>
<dbReference type="GO" id="GO:0004386">
    <property type="term" value="F:helicase activity"/>
    <property type="evidence" value="ECO:0007669"/>
    <property type="project" value="UniProtKB-KW"/>
</dbReference>
<dbReference type="InterPro" id="IPR016195">
    <property type="entry name" value="Pol/histidinol_Pase-like"/>
</dbReference>
<keyword evidence="1" id="KW-0067">ATP-binding</keyword>
<proteinExistence type="predicted"/>
<feature type="non-terminal residue" evidence="1">
    <location>
        <position position="390"/>
    </location>
</feature>
<dbReference type="EMBL" id="MHOD01000010">
    <property type="protein sequence ID" value="OGZ58346.1"/>
    <property type="molecule type" value="Genomic_DNA"/>
</dbReference>
<dbReference type="Gene3D" id="3.20.20.140">
    <property type="entry name" value="Metal-dependent hydrolases"/>
    <property type="match status" value="1"/>
</dbReference>
<evidence type="ECO:0000313" key="1">
    <source>
        <dbReference type="EMBL" id="OGZ58346.1"/>
    </source>
</evidence>
<evidence type="ECO:0000313" key="2">
    <source>
        <dbReference type="Proteomes" id="UP000177932"/>
    </source>
</evidence>
<gene>
    <name evidence="1" type="ORF">A2827_03885</name>
</gene>
<organism evidence="1 2">
    <name type="scientific">Candidatus Spechtbacteria bacterium RIFCSPHIGHO2_01_FULL_43_30</name>
    <dbReference type="NCBI Taxonomy" id="1802158"/>
    <lineage>
        <taxon>Bacteria</taxon>
        <taxon>Candidatus Spechtiibacteriota</taxon>
    </lineage>
</organism>
<sequence length="390" mass="43643">MKYIGDFHIHSHFSRATSRDMNIEELDKWARIKGVNILGTGDFTHPRWLRELRDKLTPAEEGLYKFKNGKSPIRFILTVEVSSIYSEGGRVRRIHNIIFAPSFDAVAKINKRLSEVGNLRADGRPILGLPARELIKIALDASEQCLLVPAHAWTPWFSVFGSKSGYDSIEECFGEMSKYIYAIETGLSSDPSMNWRLSKLDGVTLISNSDCHSASRIGREANVFEGEDFGNGKSEPNYEDIINAIKYSRVSKGKNLRFKLSETIEFFPEEGKYHYDGHRLCRVSLKPEDSRKIKQICPKCGKPFTVGVLSRVEELADRPKGARPKNAIPFKNLVPLAEIIGGALGIGPKTKGVAKEYNKLVEYFGNEFSVLLDADLKDAALVSLPEISEG</sequence>
<dbReference type="Proteomes" id="UP000177932">
    <property type="component" value="Unassembled WGS sequence"/>
</dbReference>
<dbReference type="SUPFAM" id="SSF89550">
    <property type="entry name" value="PHP domain-like"/>
    <property type="match status" value="1"/>
</dbReference>
<dbReference type="AlphaFoldDB" id="A0A1G2H793"/>
<dbReference type="PANTHER" id="PTHR40084">
    <property type="entry name" value="PHOSPHOHYDROLASE, PHP FAMILY"/>
    <property type="match status" value="1"/>
</dbReference>
<keyword evidence="1" id="KW-0378">Hydrolase</keyword>
<reference evidence="1 2" key="1">
    <citation type="journal article" date="2016" name="Nat. Commun.">
        <title>Thousands of microbial genomes shed light on interconnected biogeochemical processes in an aquifer system.</title>
        <authorList>
            <person name="Anantharaman K."/>
            <person name="Brown C.T."/>
            <person name="Hug L.A."/>
            <person name="Sharon I."/>
            <person name="Castelle C.J."/>
            <person name="Probst A.J."/>
            <person name="Thomas B.C."/>
            <person name="Singh A."/>
            <person name="Wilkins M.J."/>
            <person name="Karaoz U."/>
            <person name="Brodie E.L."/>
            <person name="Williams K.H."/>
            <person name="Hubbard S.S."/>
            <person name="Banfield J.F."/>
        </authorList>
    </citation>
    <scope>NUCLEOTIDE SEQUENCE [LARGE SCALE GENOMIC DNA]</scope>
</reference>
<comment type="caution">
    <text evidence="1">The sequence shown here is derived from an EMBL/GenBank/DDBJ whole genome shotgun (WGS) entry which is preliminary data.</text>
</comment>
<keyword evidence="1" id="KW-0547">Nucleotide-binding</keyword>